<dbReference type="PANTHER" id="PTHR10903">
    <property type="entry name" value="GTPASE, IMAP FAMILY MEMBER-RELATED"/>
    <property type="match status" value="1"/>
</dbReference>
<evidence type="ECO:0000256" key="13">
    <source>
        <dbReference type="ARBA" id="ARBA00023134"/>
    </source>
</evidence>
<evidence type="ECO:0000256" key="8">
    <source>
        <dbReference type="ARBA" id="ARBA00022801"/>
    </source>
</evidence>
<feature type="region of interest" description="Disordered" evidence="18">
    <location>
        <begin position="575"/>
        <end position="699"/>
    </location>
</feature>
<dbReference type="CDD" id="cd01853">
    <property type="entry name" value="Toc34_like"/>
    <property type="match status" value="1"/>
</dbReference>
<evidence type="ECO:0000313" key="20">
    <source>
        <dbReference type="EMBL" id="KAJ6850436.1"/>
    </source>
</evidence>
<dbReference type="GO" id="GO:0045036">
    <property type="term" value="P:protein targeting to chloroplast"/>
    <property type="evidence" value="ECO:0007669"/>
    <property type="project" value="InterPro"/>
</dbReference>
<feature type="domain" description="AIG1-type G" evidence="19">
    <location>
        <begin position="768"/>
        <end position="999"/>
    </location>
</feature>
<evidence type="ECO:0000256" key="6">
    <source>
        <dbReference type="ARBA" id="ARBA00022723"/>
    </source>
</evidence>
<feature type="compositionally biased region" description="Basic and acidic residues" evidence="18">
    <location>
        <begin position="157"/>
        <end position="170"/>
    </location>
</feature>
<organism evidence="20 21">
    <name type="scientific">Iris pallida</name>
    <name type="common">Sweet iris</name>
    <dbReference type="NCBI Taxonomy" id="29817"/>
    <lineage>
        <taxon>Eukaryota</taxon>
        <taxon>Viridiplantae</taxon>
        <taxon>Streptophyta</taxon>
        <taxon>Embryophyta</taxon>
        <taxon>Tracheophyta</taxon>
        <taxon>Spermatophyta</taxon>
        <taxon>Magnoliopsida</taxon>
        <taxon>Liliopsida</taxon>
        <taxon>Asparagales</taxon>
        <taxon>Iridaceae</taxon>
        <taxon>Iridoideae</taxon>
        <taxon>Irideae</taxon>
        <taxon>Iris</taxon>
    </lineage>
</organism>
<keyword evidence="13" id="KW-0342">GTP-binding</keyword>
<dbReference type="GO" id="GO:0005525">
    <property type="term" value="F:GTP binding"/>
    <property type="evidence" value="ECO:0007669"/>
    <property type="project" value="UniProtKB-KW"/>
</dbReference>
<dbReference type="InterPro" id="IPR024283">
    <property type="entry name" value="TOC159_MAD"/>
</dbReference>
<protein>
    <submittedName>
        <fullName evidence="20">Translocase of chloroplast 120, chloroplastic</fullName>
    </submittedName>
</protein>
<feature type="compositionally biased region" description="Acidic residues" evidence="18">
    <location>
        <begin position="686"/>
        <end position="695"/>
    </location>
</feature>
<dbReference type="GO" id="GO:0003924">
    <property type="term" value="F:GTPase activity"/>
    <property type="evidence" value="ECO:0007669"/>
    <property type="project" value="InterPro"/>
</dbReference>
<dbReference type="InterPro" id="IPR027417">
    <property type="entry name" value="P-loop_NTPase"/>
</dbReference>
<keyword evidence="14" id="KW-0472">Membrane</keyword>
<evidence type="ECO:0000256" key="18">
    <source>
        <dbReference type="SAM" id="MobiDB-lite"/>
    </source>
</evidence>
<reference evidence="20" key="1">
    <citation type="journal article" date="2023" name="GigaByte">
        <title>Genome assembly of the bearded iris, Iris pallida Lam.</title>
        <authorList>
            <person name="Bruccoleri R.E."/>
            <person name="Oakeley E.J."/>
            <person name="Faust A.M.E."/>
            <person name="Altorfer M."/>
            <person name="Dessus-Babus S."/>
            <person name="Burckhardt D."/>
            <person name="Oertli M."/>
            <person name="Naumann U."/>
            <person name="Petersen F."/>
            <person name="Wong J."/>
        </authorList>
    </citation>
    <scope>NUCLEOTIDE SEQUENCE</scope>
    <source>
        <strain evidence="20">GSM-AAB239-AS_SAM_17_03QT</strain>
    </source>
</reference>
<gene>
    <name evidence="20" type="ORF">M6B38_265135</name>
</gene>
<keyword evidence="2" id="KW-0813">Transport</keyword>
<feature type="region of interest" description="Disordered" evidence="18">
    <location>
        <begin position="1112"/>
        <end position="1134"/>
    </location>
</feature>
<evidence type="ECO:0000256" key="7">
    <source>
        <dbReference type="ARBA" id="ARBA00022741"/>
    </source>
</evidence>
<dbReference type="EMBL" id="JANAVB010002998">
    <property type="protein sequence ID" value="KAJ6850436.1"/>
    <property type="molecule type" value="Genomic_DNA"/>
</dbReference>
<keyword evidence="4" id="KW-0934">Plastid</keyword>
<keyword evidence="21" id="KW-1185">Reference proteome</keyword>
<keyword evidence="7" id="KW-0547">Nucleotide-binding</keyword>
<evidence type="ECO:0000256" key="15">
    <source>
        <dbReference type="ARBA" id="ARBA00023766"/>
    </source>
</evidence>
<feature type="compositionally biased region" description="Low complexity" evidence="18">
    <location>
        <begin position="625"/>
        <end position="636"/>
    </location>
</feature>
<feature type="region of interest" description="Disordered" evidence="18">
    <location>
        <begin position="469"/>
        <end position="557"/>
    </location>
</feature>
<feature type="region of interest" description="Disordered" evidence="18">
    <location>
        <begin position="1028"/>
        <end position="1057"/>
    </location>
</feature>
<dbReference type="Pfam" id="PF11886">
    <property type="entry name" value="TOC159_MAD"/>
    <property type="match status" value="1"/>
</dbReference>
<keyword evidence="9" id="KW-1002">Plastid outer membrane</keyword>
<comment type="function">
    <text evidence="17">GTPase involved in protein precursor import into chloroplasts. Seems to recognize chloroplast-destined precursor proteins and regulate their presentation to the translocation channel through GTP hydrolysis. Probably specialized in the import of nuclear encoded non-photosynthetic preproteins from the cytoplasm to the chloroplast.</text>
</comment>
<dbReference type="GO" id="GO:0009707">
    <property type="term" value="C:chloroplast outer membrane"/>
    <property type="evidence" value="ECO:0007669"/>
    <property type="project" value="UniProtKB-SubCell"/>
</dbReference>
<evidence type="ECO:0000256" key="2">
    <source>
        <dbReference type="ARBA" id="ARBA00022448"/>
    </source>
</evidence>
<evidence type="ECO:0000256" key="17">
    <source>
        <dbReference type="ARBA" id="ARBA00045184"/>
    </source>
</evidence>
<sequence length="1410" mass="150766">MENGVEIAPVAAAKGPEEAAAGEQECFYTPAYRHLDLGAEDQEGFYTPVFRHGGSVLMEGGVSTPRANGGGGHGDVEFPLDPSGSNGVVDHVDGRVEAVGEEPVVLEKTDEAVDARGDAVEEKRGDINAELNDAEGDSVVTDDGEGAYEDGEQGFVADRKSENGKDHHGVVSDASNVAESKEESGNGDGETVGAVSEVAESAQVVDPEQDDVEVLDVSVSDGQIGNGEIVGAVSDVAESTQEVDPEQDDGEVLDVSVSNRKSDGQIGNGEIVEAASNVVAESTQEVDPEQDDVQVLDLSVSDRKSDGQIGKREIVGAVSDVAESTQEVEQDDGEVLDVSVSNRKSDGQIRNGEIVEAVSDVVAESTQEVDPEQDDVEVLDLSVSDGKSDGQIGNGEIVEAVSDVAESTQEVDTEQDDVVVLDVSVSSRKSDGQIGNGDGEIVEAVSDVTESTQEVDPEQGNVEVRDVSVSNMKSDGQIGTGEIVGAVSDVREPTQEVDTEQDDVEVLDVSVSNRKSDGQIGTGETVEAVSDVAEPKQEVDPGQVLDGSASVGKADGMQSEAVGTAAKTYASVVKEGLSGKPEKQAEGDGPSSRSRPEIREEHEDESVSVEDLGESSSRDYGDNGSSSRPAASTTSRLQNSGTSSLPARPAGLGSSAPLLEPTPRAVPHPKVNGAVPQRAFQPLDDPTSDDPEENDETRKKLQDIRVKFLRLARRLGQTPHNVVVAQVLYRLGLAEQLRRNTNRPGVFSFDRASVMAEQLEAAGEDLTDFTCTIMVIGKAGVGKSATINSILDEDSKKVHTDPFEWGTKKVQVINGKVQGVQVRVIDTPGLFTCSSDQQRNGKILTSVKKLISKTPPDIVLYFDRLDMQSRDNGDLLLLRTITDVFGPSIWFNAIVVLTHSASAPPDGPNGVPLSYEMFVTQRSHVVQQAIRTAAGDVRLMNPVSLVENHTACRTNRNGQRVLPNGQVWKPQLLLLSFASKILAEANMLLKLQDTPTGRPFGAGSRIPPLPFFLSPLLQSRPQLRLPEDELSDDDAGVEDLDGVEDSDGGSDYDDLPPFKNLTRAQLAKLSKAQKKAYFEELEYREKLFLKKQLKEERRRRKFMKDMAEKAAKDLPNDYNGGDTVEEDESSGPASVPVPLPDLVLPASFDSDNPTHRYRFLDTSNQWVVRPVLETQGWDHDIGYEGLNLERLFVVRDKVPVSVSGQLTKDKKECTLQMEVASSIKHGEAGSTSLSLDVQTLGKDVAYTARGETRVKNFGRNSTTAGVSVSVLGDAVSAGAKVEDRLVVNRRLRLLVSGGAMAGRGGDVAYGGRLEATLRDKDHPVGRALSTLALSVVDWRGDLAVGCNAQSQLPVGRGTHLVGHANLSNRGTGQVGIRLNSSEQLQIALLALLPIARSLKRLLFEAPESMM</sequence>
<feature type="compositionally biased region" description="Acidic residues" evidence="18">
    <location>
        <begin position="495"/>
        <end position="506"/>
    </location>
</feature>
<evidence type="ECO:0000256" key="4">
    <source>
        <dbReference type="ARBA" id="ARBA00022640"/>
    </source>
</evidence>
<evidence type="ECO:0000256" key="9">
    <source>
        <dbReference type="ARBA" id="ARBA00022805"/>
    </source>
</evidence>
<comment type="cofactor">
    <cofactor evidence="1">
        <name>Mg(2+)</name>
        <dbReference type="ChEBI" id="CHEBI:18420"/>
    </cofactor>
</comment>
<keyword evidence="3" id="KW-0150">Chloroplast</keyword>
<keyword evidence="8" id="KW-0378">Hydrolase</keyword>
<evidence type="ECO:0000256" key="10">
    <source>
        <dbReference type="ARBA" id="ARBA00022842"/>
    </source>
</evidence>
<evidence type="ECO:0000256" key="1">
    <source>
        <dbReference type="ARBA" id="ARBA00001946"/>
    </source>
</evidence>
<feature type="compositionally biased region" description="Acidic residues" evidence="18">
    <location>
        <begin position="132"/>
        <end position="152"/>
    </location>
</feature>
<dbReference type="Gene3D" id="3.40.50.300">
    <property type="entry name" value="P-loop containing nucleotide triphosphate hydrolases"/>
    <property type="match status" value="1"/>
</dbReference>
<evidence type="ECO:0000259" key="19">
    <source>
        <dbReference type="PROSITE" id="PS51720"/>
    </source>
</evidence>
<dbReference type="Proteomes" id="UP001140949">
    <property type="component" value="Unassembled WGS sequence"/>
</dbReference>
<dbReference type="FunFam" id="3.40.50.300:FF:000413">
    <property type="entry name" value="Translocase of chloroplast 120, chloroplastic"/>
    <property type="match status" value="1"/>
</dbReference>
<feature type="compositionally biased region" description="Acidic residues" evidence="18">
    <location>
        <begin position="602"/>
        <end position="613"/>
    </location>
</feature>
<evidence type="ECO:0000256" key="14">
    <source>
        <dbReference type="ARBA" id="ARBA00023136"/>
    </source>
</evidence>
<evidence type="ECO:0000313" key="21">
    <source>
        <dbReference type="Proteomes" id="UP001140949"/>
    </source>
</evidence>
<dbReference type="InterPro" id="IPR006703">
    <property type="entry name" value="G_AIG1"/>
</dbReference>
<evidence type="ECO:0000256" key="11">
    <source>
        <dbReference type="ARBA" id="ARBA00022927"/>
    </source>
</evidence>
<feature type="compositionally biased region" description="Acidic residues" evidence="18">
    <location>
        <begin position="1028"/>
        <end position="1054"/>
    </location>
</feature>
<dbReference type="PROSITE" id="PS51720">
    <property type="entry name" value="G_AIG1"/>
    <property type="match status" value="1"/>
</dbReference>
<dbReference type="InterPro" id="IPR045058">
    <property type="entry name" value="GIMA/IAN/Toc"/>
</dbReference>
<accession>A0AAX6IB24</accession>
<keyword evidence="6" id="KW-0479">Metal-binding</keyword>
<dbReference type="GO" id="GO:0015031">
    <property type="term" value="P:protein transport"/>
    <property type="evidence" value="ECO:0007669"/>
    <property type="project" value="UniProtKB-KW"/>
</dbReference>
<evidence type="ECO:0000256" key="5">
    <source>
        <dbReference type="ARBA" id="ARBA00022692"/>
    </source>
</evidence>
<dbReference type="InterPro" id="IPR005690">
    <property type="entry name" value="Toc86_159"/>
</dbReference>
<evidence type="ECO:0000256" key="12">
    <source>
        <dbReference type="ARBA" id="ARBA00022989"/>
    </source>
</evidence>
<reference evidence="20" key="2">
    <citation type="submission" date="2023-04" db="EMBL/GenBank/DDBJ databases">
        <authorList>
            <person name="Bruccoleri R.E."/>
            <person name="Oakeley E.J."/>
            <person name="Faust A.-M."/>
            <person name="Dessus-Babus S."/>
            <person name="Altorfer M."/>
            <person name="Burckhardt D."/>
            <person name="Oertli M."/>
            <person name="Naumann U."/>
            <person name="Petersen F."/>
            <person name="Wong J."/>
        </authorList>
    </citation>
    <scope>NUCLEOTIDE SEQUENCE</scope>
    <source>
        <strain evidence="20">GSM-AAB239-AS_SAM_17_03QT</strain>
        <tissue evidence="20">Leaf</tissue>
    </source>
</reference>
<evidence type="ECO:0000256" key="3">
    <source>
        <dbReference type="ARBA" id="ARBA00022528"/>
    </source>
</evidence>
<keyword evidence="11" id="KW-0653">Protein transport</keyword>
<keyword evidence="12" id="KW-1133">Transmembrane helix</keyword>
<feature type="region of interest" description="Disordered" evidence="18">
    <location>
        <begin position="132"/>
        <end position="191"/>
    </location>
</feature>
<dbReference type="NCBIfam" id="TIGR00993">
    <property type="entry name" value="3a0901s04IAP86"/>
    <property type="match status" value="1"/>
</dbReference>
<comment type="subcellular location">
    <subcellularLocation>
        <location evidence="15">Plastid</location>
        <location evidence="15">Chloroplast outer membrane</location>
        <topology evidence="15">Single-pass membrane protein</topology>
    </subcellularLocation>
</comment>
<comment type="similarity">
    <text evidence="16">Belongs to the TRAFAC class TrmE-Era-EngA-EngB-Septin-like GTPase superfamily. AIG1/Toc34/Toc159-like paraseptin GTPase family. TOC159 subfamily.</text>
</comment>
<proteinExistence type="inferred from homology"/>
<comment type="caution">
    <text evidence="20">The sequence shown here is derived from an EMBL/GenBank/DDBJ whole genome shotgun (WGS) entry which is preliminary data.</text>
</comment>
<dbReference type="Pfam" id="PF04548">
    <property type="entry name" value="AIG1"/>
    <property type="match status" value="1"/>
</dbReference>
<dbReference type="PANTHER" id="PTHR10903:SF135">
    <property type="entry name" value="TRANSLOCASE OF CHLOROPLAST 120, CHLOROPLASTIC-RELATED"/>
    <property type="match status" value="1"/>
</dbReference>
<keyword evidence="10" id="KW-0460">Magnesium</keyword>
<name>A0AAX6IB24_IRIPA</name>
<dbReference type="GO" id="GO:0046872">
    <property type="term" value="F:metal ion binding"/>
    <property type="evidence" value="ECO:0007669"/>
    <property type="project" value="UniProtKB-KW"/>
</dbReference>
<evidence type="ECO:0000256" key="16">
    <source>
        <dbReference type="ARBA" id="ARBA00023775"/>
    </source>
</evidence>
<keyword evidence="5" id="KW-0812">Transmembrane</keyword>
<dbReference type="SUPFAM" id="SSF52540">
    <property type="entry name" value="P-loop containing nucleoside triphosphate hydrolases"/>
    <property type="match status" value="1"/>
</dbReference>